<dbReference type="EMBL" id="JH159154">
    <property type="protein sequence ID" value="EGZ17252.1"/>
    <property type="molecule type" value="Genomic_DNA"/>
</dbReference>
<dbReference type="FunFam" id="3.30.565.10:FF:000382">
    <property type="entry name" value="Uncharacterized protein"/>
    <property type="match status" value="1"/>
</dbReference>
<evidence type="ECO:0000313" key="2">
    <source>
        <dbReference type="EMBL" id="EGZ17252.1"/>
    </source>
</evidence>
<dbReference type="CDD" id="cd16926">
    <property type="entry name" value="HATPase_MutL-MLH-PMS-like"/>
    <property type="match status" value="1"/>
</dbReference>
<sequence length="167" mass="18021">MATPAPRIQRLSPDVVNRIAAGEVVHRPANAVKELLENSLDAGATHVAVTVSQGGLKLLQIQDNGRGIQRQDLDIVCERFTTSKLKSFEDLKDIKSFGFRGEALASISHVAHVTITSRTADQPCAYKASYRDGKLVAKKPGESKDPKPCAGKNGTQIVVGFLEGWDI</sequence>
<name>G4ZIK8_PHYSP</name>
<dbReference type="SMR" id="G4ZIK8"/>
<dbReference type="SUPFAM" id="SSF55874">
    <property type="entry name" value="ATPase domain of HSP90 chaperone/DNA topoisomerase II/histidine kinase"/>
    <property type="match status" value="1"/>
</dbReference>
<dbReference type="GO" id="GO:0016887">
    <property type="term" value="F:ATP hydrolysis activity"/>
    <property type="evidence" value="ECO:0007669"/>
    <property type="project" value="InterPro"/>
</dbReference>
<reference evidence="2 3" key="1">
    <citation type="journal article" date="2006" name="Science">
        <title>Phytophthora genome sequences uncover evolutionary origins and mechanisms of pathogenesis.</title>
        <authorList>
            <person name="Tyler B.M."/>
            <person name="Tripathy S."/>
            <person name="Zhang X."/>
            <person name="Dehal P."/>
            <person name="Jiang R.H."/>
            <person name="Aerts A."/>
            <person name="Arredondo F.D."/>
            <person name="Baxter L."/>
            <person name="Bensasson D."/>
            <person name="Beynon J.L."/>
            <person name="Chapman J."/>
            <person name="Damasceno C.M."/>
            <person name="Dorrance A.E."/>
            <person name="Dou D."/>
            <person name="Dickerman A.W."/>
            <person name="Dubchak I.L."/>
            <person name="Garbelotto M."/>
            <person name="Gijzen M."/>
            <person name="Gordon S.G."/>
            <person name="Govers F."/>
            <person name="Grunwald N.J."/>
            <person name="Huang W."/>
            <person name="Ivors K.L."/>
            <person name="Jones R.W."/>
            <person name="Kamoun S."/>
            <person name="Krampis K."/>
            <person name="Lamour K.H."/>
            <person name="Lee M.K."/>
            <person name="McDonald W.H."/>
            <person name="Medina M."/>
            <person name="Meijer H.J."/>
            <person name="Nordberg E.K."/>
            <person name="Maclean D.J."/>
            <person name="Ospina-Giraldo M.D."/>
            <person name="Morris P.F."/>
            <person name="Phuntumart V."/>
            <person name="Putnam N.H."/>
            <person name="Rash S."/>
            <person name="Rose J.K."/>
            <person name="Sakihama Y."/>
            <person name="Salamov A.A."/>
            <person name="Savidor A."/>
            <person name="Scheuring C.F."/>
            <person name="Smith B.M."/>
            <person name="Sobral B.W."/>
            <person name="Terry A."/>
            <person name="Torto-Alalibo T.A."/>
            <person name="Win J."/>
            <person name="Xu Z."/>
            <person name="Zhang H."/>
            <person name="Grigoriev I.V."/>
            <person name="Rokhsar D.S."/>
            <person name="Boore J.L."/>
        </authorList>
    </citation>
    <scope>NUCLEOTIDE SEQUENCE [LARGE SCALE GENOMIC DNA]</scope>
    <source>
        <strain evidence="2 3">P6497</strain>
    </source>
</reference>
<dbReference type="GeneID" id="20657917"/>
<keyword evidence="3" id="KW-1185">Reference proteome</keyword>
<comment type="similarity">
    <text evidence="1">Belongs to the DNA mismatch repair MutL/HexB family.</text>
</comment>
<dbReference type="NCBIfam" id="TIGR00585">
    <property type="entry name" value="mutl"/>
    <property type="match status" value="1"/>
</dbReference>
<dbReference type="InterPro" id="IPR036890">
    <property type="entry name" value="HATPase_C_sf"/>
</dbReference>
<dbReference type="RefSeq" id="XP_009526310.1">
    <property type="nucleotide sequence ID" value="XM_009528015.1"/>
</dbReference>
<dbReference type="STRING" id="1094619.G4ZIK8"/>
<dbReference type="GO" id="GO:0030983">
    <property type="term" value="F:mismatched DNA binding"/>
    <property type="evidence" value="ECO:0007669"/>
    <property type="project" value="InterPro"/>
</dbReference>
<dbReference type="InParanoid" id="G4ZIK8"/>
<dbReference type="PROSITE" id="PS00058">
    <property type="entry name" value="DNA_MISMATCH_REPAIR_1"/>
    <property type="match status" value="1"/>
</dbReference>
<dbReference type="InterPro" id="IPR002099">
    <property type="entry name" value="MutL/Mlh/PMS"/>
</dbReference>
<dbReference type="KEGG" id="psoj:PHYSODRAFT_501043"/>
<dbReference type="AlphaFoldDB" id="G4ZIK8"/>
<dbReference type="Proteomes" id="UP000002640">
    <property type="component" value="Unassembled WGS sequence"/>
</dbReference>
<dbReference type="GO" id="GO:0005524">
    <property type="term" value="F:ATP binding"/>
    <property type="evidence" value="ECO:0007669"/>
    <property type="project" value="InterPro"/>
</dbReference>
<dbReference type="GO" id="GO:0140664">
    <property type="term" value="F:ATP-dependent DNA damage sensor activity"/>
    <property type="evidence" value="ECO:0007669"/>
    <property type="project" value="InterPro"/>
</dbReference>
<dbReference type="InterPro" id="IPR014762">
    <property type="entry name" value="DNA_mismatch_repair_CS"/>
</dbReference>
<proteinExistence type="inferred from homology"/>
<gene>
    <name evidence="2" type="ORF">PHYSODRAFT_501043</name>
</gene>
<organism evidence="2 3">
    <name type="scientific">Phytophthora sojae (strain P6497)</name>
    <name type="common">Soybean stem and root rot agent</name>
    <name type="synonym">Phytophthora megasperma f. sp. glycines</name>
    <dbReference type="NCBI Taxonomy" id="1094619"/>
    <lineage>
        <taxon>Eukaryota</taxon>
        <taxon>Sar</taxon>
        <taxon>Stramenopiles</taxon>
        <taxon>Oomycota</taxon>
        <taxon>Peronosporomycetes</taxon>
        <taxon>Peronosporales</taxon>
        <taxon>Peronosporaceae</taxon>
        <taxon>Phytophthora</taxon>
    </lineage>
</organism>
<dbReference type="Gene3D" id="3.30.565.10">
    <property type="entry name" value="Histidine kinase-like ATPase, C-terminal domain"/>
    <property type="match status" value="1"/>
</dbReference>
<evidence type="ECO:0000256" key="1">
    <source>
        <dbReference type="ARBA" id="ARBA00006082"/>
    </source>
</evidence>
<dbReference type="OMA" id="CAHRASF"/>
<dbReference type="GO" id="GO:0032389">
    <property type="term" value="C:MutLalpha complex"/>
    <property type="evidence" value="ECO:0007669"/>
    <property type="project" value="TreeGrafter"/>
</dbReference>
<dbReference type="PANTHER" id="PTHR10073">
    <property type="entry name" value="DNA MISMATCH REPAIR PROTEIN MLH, PMS, MUTL"/>
    <property type="match status" value="1"/>
</dbReference>
<evidence type="ECO:0000313" key="3">
    <source>
        <dbReference type="Proteomes" id="UP000002640"/>
    </source>
</evidence>
<dbReference type="GO" id="GO:0006298">
    <property type="term" value="P:mismatch repair"/>
    <property type="evidence" value="ECO:0007669"/>
    <property type="project" value="InterPro"/>
</dbReference>
<protein>
    <recommendedName>
        <fullName evidence="4">DNA mismatch repair protein S5 domain-containing protein</fullName>
    </recommendedName>
</protein>
<dbReference type="Pfam" id="PF13589">
    <property type="entry name" value="HATPase_c_3"/>
    <property type="match status" value="1"/>
</dbReference>
<dbReference type="InterPro" id="IPR038973">
    <property type="entry name" value="MutL/Mlh/Pms-like"/>
</dbReference>
<dbReference type="PANTHER" id="PTHR10073:SF12">
    <property type="entry name" value="DNA MISMATCH REPAIR PROTEIN MLH1"/>
    <property type="match status" value="1"/>
</dbReference>
<evidence type="ECO:0008006" key="4">
    <source>
        <dbReference type="Google" id="ProtNLM"/>
    </source>
</evidence>
<accession>G4ZIK8</accession>